<organism evidence="2 3">
    <name type="scientific">Larinioides sclopetarius</name>
    <dbReference type="NCBI Taxonomy" id="280406"/>
    <lineage>
        <taxon>Eukaryota</taxon>
        <taxon>Metazoa</taxon>
        <taxon>Ecdysozoa</taxon>
        <taxon>Arthropoda</taxon>
        <taxon>Chelicerata</taxon>
        <taxon>Arachnida</taxon>
        <taxon>Araneae</taxon>
        <taxon>Araneomorphae</taxon>
        <taxon>Entelegynae</taxon>
        <taxon>Araneoidea</taxon>
        <taxon>Araneidae</taxon>
        <taxon>Larinioides</taxon>
    </lineage>
</organism>
<dbReference type="EMBL" id="CAXIEN010000093">
    <property type="protein sequence ID" value="CAL1276387.1"/>
    <property type="molecule type" value="Genomic_DNA"/>
</dbReference>
<evidence type="ECO:0000313" key="3">
    <source>
        <dbReference type="Proteomes" id="UP001497382"/>
    </source>
</evidence>
<dbReference type="Proteomes" id="UP001497382">
    <property type="component" value="Unassembled WGS sequence"/>
</dbReference>
<proteinExistence type="predicted"/>
<feature type="signal peptide" evidence="1">
    <location>
        <begin position="1"/>
        <end position="18"/>
    </location>
</feature>
<keyword evidence="3" id="KW-1185">Reference proteome</keyword>
<dbReference type="AlphaFoldDB" id="A0AAV1ZX12"/>
<evidence type="ECO:0000256" key="1">
    <source>
        <dbReference type="SAM" id="SignalP"/>
    </source>
</evidence>
<name>A0AAV1ZX12_9ARAC</name>
<protein>
    <submittedName>
        <fullName evidence="2">Uncharacterized protein</fullName>
    </submittedName>
</protein>
<gene>
    <name evidence="2" type="ORF">LARSCL_LOCUS8617</name>
</gene>
<sequence length="228" mass="25936">MRLRMFAFLAIAFVCCTGYKLDEVSEYMDEVLSVYVPWAVEEDDLELYKMPLLSYNVHQKQPDGAVINNHTMFGSGNITGLQTIYRKSCEKPMILTSGNISVVCNIVLPKIHVECQGRFQSTKGYNNPFTVHVRQYDFGIKMNAVNLEAQLEVTSDPRLKLPSVRNVALISKGKISTSIITDAPHEQFLIDNFLGVFDDFFQEFFEQGRYRKKVLNRGVGSVLYPEGQ</sequence>
<evidence type="ECO:0000313" key="2">
    <source>
        <dbReference type="EMBL" id="CAL1276387.1"/>
    </source>
</evidence>
<reference evidence="2 3" key="1">
    <citation type="submission" date="2024-04" db="EMBL/GenBank/DDBJ databases">
        <authorList>
            <person name="Rising A."/>
            <person name="Reimegard J."/>
            <person name="Sonavane S."/>
            <person name="Akerstrom W."/>
            <person name="Nylinder S."/>
            <person name="Hedman E."/>
            <person name="Kallberg Y."/>
        </authorList>
    </citation>
    <scope>NUCLEOTIDE SEQUENCE [LARGE SCALE GENOMIC DNA]</scope>
</reference>
<accession>A0AAV1ZX12</accession>
<comment type="caution">
    <text evidence="2">The sequence shown here is derived from an EMBL/GenBank/DDBJ whole genome shotgun (WGS) entry which is preliminary data.</text>
</comment>
<feature type="chain" id="PRO_5043864196" evidence="1">
    <location>
        <begin position="19"/>
        <end position="228"/>
    </location>
</feature>
<keyword evidence="1" id="KW-0732">Signal</keyword>